<feature type="domain" description="Peptidase S9 prolyl oligopeptidase catalytic" evidence="7">
    <location>
        <begin position="554"/>
        <end position="763"/>
    </location>
</feature>
<evidence type="ECO:0000313" key="9">
    <source>
        <dbReference type="Proteomes" id="UP000887226"/>
    </source>
</evidence>
<dbReference type="Gene3D" id="3.40.50.1820">
    <property type="entry name" value="alpha/beta hydrolase"/>
    <property type="match status" value="1"/>
</dbReference>
<dbReference type="GO" id="GO:0004252">
    <property type="term" value="F:serine-type endopeptidase activity"/>
    <property type="evidence" value="ECO:0007669"/>
    <property type="project" value="TreeGrafter"/>
</dbReference>
<organism evidence="8 9">
    <name type="scientific">Calycina marina</name>
    <dbReference type="NCBI Taxonomy" id="1763456"/>
    <lineage>
        <taxon>Eukaryota</taxon>
        <taxon>Fungi</taxon>
        <taxon>Dikarya</taxon>
        <taxon>Ascomycota</taxon>
        <taxon>Pezizomycotina</taxon>
        <taxon>Leotiomycetes</taxon>
        <taxon>Helotiales</taxon>
        <taxon>Pezizellaceae</taxon>
        <taxon>Calycina</taxon>
    </lineage>
</organism>
<dbReference type="Gene3D" id="2.120.10.30">
    <property type="entry name" value="TolB, C-terminal domain"/>
    <property type="match status" value="1"/>
</dbReference>
<keyword evidence="9" id="KW-1185">Reference proteome</keyword>
<sequence length="782" mass="86470">MFVVYSPSAFGVSRVAVHVHIAQLMLVLVSGEVRGEPRHTFSSTNLPLRHFFHTLNSCSSSTTTSCIPPLKPDMTVWASKFTPEVLLSAPRRSAAVPSPDGRLAVFTVSTYSFQTQSKTLDIRLLDIKTGQSKTVVSDLNASDPTWLGWKNELVWLKSGGKGTTSLILADADDLSKEPETITTFEGSLSNLKVAALDFGTLAFAVTGLATPSGDLYNAEKEAKQRSTGKVYTSLFVRHWDIYVSENTNSIWYFTIKRRTDSLKTFVSSPLRNALKGHSVVLESPVPTFGGSSDFDISENGLVFVAKDPKLNQANYTKTDLYYIPLKFTESQAPSPQIVKTGHLKGYSSNPVFSPDAKSVAFTRMKSIQYESDKPRLLIIENLTDLNNVQEFFETEDGVGSWDLRPDEITFSRDGKQLYVTAEENGRGKLFVLPSSPSHAKDLPTALVNEGTVSNVQILPNGEIFVSSSSLVDNSNYSILDPSNPAKLSTVSSSSKGGKAFGLSQSQVDEFWFEGSENQSIHAWIVKPSNFDKNKKYPLAYLVHGGPQGAWNESWSTRWNPAVFAEQGYVVVTPNPTGSTGYGMALQNGIKNSWGGRPYIDLVKGFDYVEKNLPYVDTNRAVAAGASYGGYMMNWIQGNPLGRKFKALVTHDGVFSTLNQYSSEELFFPHHDFGGTLFDNREGYEKWDPAQHINNWATPHLIIHNELDYRLPVTEGLSAFNILQLKGVDSRLLTFPDENHWVLKPENSLVWHREVLGWLNKYSGISEQDIDAGVSAGIVKLDI</sequence>
<evidence type="ECO:0000256" key="5">
    <source>
        <dbReference type="ARBA" id="ARBA00022825"/>
    </source>
</evidence>
<keyword evidence="5" id="KW-0720">Serine protease</keyword>
<proteinExistence type="inferred from homology"/>
<dbReference type="PANTHER" id="PTHR42776:SF13">
    <property type="entry name" value="DIPEPTIDYL-PEPTIDASE 5"/>
    <property type="match status" value="1"/>
</dbReference>
<dbReference type="SUPFAM" id="SSF82171">
    <property type="entry name" value="DPP6 N-terminal domain-like"/>
    <property type="match status" value="1"/>
</dbReference>
<keyword evidence="3" id="KW-0732">Signal</keyword>
<dbReference type="PANTHER" id="PTHR42776">
    <property type="entry name" value="SERINE PEPTIDASE S9 FAMILY MEMBER"/>
    <property type="match status" value="1"/>
</dbReference>
<evidence type="ECO:0000259" key="7">
    <source>
        <dbReference type="Pfam" id="PF00326"/>
    </source>
</evidence>
<dbReference type="SUPFAM" id="SSF53474">
    <property type="entry name" value="alpha/beta-Hydrolases"/>
    <property type="match status" value="1"/>
</dbReference>
<comment type="caution">
    <text evidence="8">The sequence shown here is derived from an EMBL/GenBank/DDBJ whole genome shotgun (WGS) entry which is preliminary data.</text>
</comment>
<name>A0A9P7YUT1_9HELO</name>
<keyword evidence="2" id="KW-0645">Protease</keyword>
<evidence type="ECO:0000256" key="1">
    <source>
        <dbReference type="ARBA" id="ARBA00010040"/>
    </source>
</evidence>
<dbReference type="InterPro" id="IPR011042">
    <property type="entry name" value="6-blade_b-propeller_TolB-like"/>
</dbReference>
<gene>
    <name evidence="8" type="ORF">BJ878DRAFT_526491</name>
</gene>
<reference evidence="8" key="1">
    <citation type="journal article" date="2021" name="IMA Fungus">
        <title>Genomic characterization of three marine fungi, including Emericellopsis atlantica sp. nov. with signatures of a generalist lifestyle and marine biomass degradation.</title>
        <authorList>
            <person name="Hagestad O.C."/>
            <person name="Hou L."/>
            <person name="Andersen J.H."/>
            <person name="Hansen E.H."/>
            <person name="Altermark B."/>
            <person name="Li C."/>
            <person name="Kuhnert E."/>
            <person name="Cox R.J."/>
            <person name="Crous P.W."/>
            <person name="Spatafora J.W."/>
            <person name="Lail K."/>
            <person name="Amirebrahimi M."/>
            <person name="Lipzen A."/>
            <person name="Pangilinan J."/>
            <person name="Andreopoulos W."/>
            <person name="Hayes R.D."/>
            <person name="Ng V."/>
            <person name="Grigoriev I.V."/>
            <person name="Jackson S.A."/>
            <person name="Sutton T.D.S."/>
            <person name="Dobson A.D.W."/>
            <person name="Rama T."/>
        </authorList>
    </citation>
    <scope>NUCLEOTIDE SEQUENCE</scope>
    <source>
        <strain evidence="8">TRa3180A</strain>
    </source>
</reference>
<dbReference type="InterPro" id="IPR001375">
    <property type="entry name" value="Peptidase_S9_cat"/>
</dbReference>
<accession>A0A9P7YUT1</accession>
<dbReference type="AlphaFoldDB" id="A0A9P7YUT1"/>
<dbReference type="EMBL" id="MU254471">
    <property type="protein sequence ID" value="KAG9240364.1"/>
    <property type="molecule type" value="Genomic_DNA"/>
</dbReference>
<dbReference type="Proteomes" id="UP000887226">
    <property type="component" value="Unassembled WGS sequence"/>
</dbReference>
<keyword evidence="4" id="KW-0378">Hydrolase</keyword>
<dbReference type="OrthoDB" id="416344at2759"/>
<dbReference type="FunFam" id="3.40.50.1820:FF:000028">
    <property type="entry name" value="S9 family peptidase"/>
    <property type="match status" value="1"/>
</dbReference>
<evidence type="ECO:0000256" key="4">
    <source>
        <dbReference type="ARBA" id="ARBA00022801"/>
    </source>
</evidence>
<dbReference type="GO" id="GO:0006508">
    <property type="term" value="P:proteolysis"/>
    <property type="evidence" value="ECO:0007669"/>
    <property type="project" value="UniProtKB-KW"/>
</dbReference>
<comment type="similarity">
    <text evidence="1">Belongs to the peptidase S9C family.</text>
</comment>
<evidence type="ECO:0000256" key="2">
    <source>
        <dbReference type="ARBA" id="ARBA00022670"/>
    </source>
</evidence>
<evidence type="ECO:0000256" key="6">
    <source>
        <dbReference type="ARBA" id="ARBA00032829"/>
    </source>
</evidence>
<dbReference type="InterPro" id="IPR029058">
    <property type="entry name" value="AB_hydrolase_fold"/>
</dbReference>
<evidence type="ECO:0000256" key="3">
    <source>
        <dbReference type="ARBA" id="ARBA00022729"/>
    </source>
</evidence>
<evidence type="ECO:0000313" key="8">
    <source>
        <dbReference type="EMBL" id="KAG9240364.1"/>
    </source>
</evidence>
<protein>
    <recommendedName>
        <fullName evidence="6">Dipeptidyl-peptidase V</fullName>
    </recommendedName>
</protein>
<dbReference type="Pfam" id="PF00326">
    <property type="entry name" value="Peptidase_S9"/>
    <property type="match status" value="1"/>
</dbReference>